<dbReference type="PROSITE" id="PS50103">
    <property type="entry name" value="ZF_C3H1"/>
    <property type="match status" value="1"/>
</dbReference>
<dbReference type="InterPro" id="IPR036855">
    <property type="entry name" value="Znf_CCCH_sf"/>
</dbReference>
<dbReference type="Pfam" id="PF00642">
    <property type="entry name" value="zf-CCCH"/>
    <property type="match status" value="1"/>
</dbReference>
<dbReference type="SUPFAM" id="SSF90229">
    <property type="entry name" value="CCCH zinc finger"/>
    <property type="match status" value="1"/>
</dbReference>
<keyword evidence="4" id="KW-1017">Isopeptide bond</keyword>
<feature type="zinc finger region" description="C3H1-type" evidence="13">
    <location>
        <begin position="865"/>
        <end position="893"/>
    </location>
</feature>
<keyword evidence="8 13" id="KW-0862">Zinc</keyword>
<evidence type="ECO:0000256" key="5">
    <source>
        <dbReference type="ARBA" id="ARBA00022553"/>
    </source>
</evidence>
<keyword evidence="10 12" id="KW-0539">Nucleus</keyword>
<comment type="subcellular location">
    <subcellularLocation>
        <location evidence="1 12">Nucleus</location>
    </subcellularLocation>
</comment>
<comment type="subunit">
    <text evidence="11">Component of the PNUTS-PP1 complex (also named PTW/PP1 complex), composed of PPP1R10/PNUTS, TOX4, WDR82, and PPP1CA (or PPP1CB or PPP1CC).</text>
</comment>
<feature type="region of interest" description="Disordered" evidence="14">
    <location>
        <begin position="775"/>
        <end position="797"/>
    </location>
</feature>
<protein>
    <recommendedName>
        <fullName evidence="2">Serine/threonine-protein phosphatase 1 regulatory subunit 10</fullName>
    </recommendedName>
</protein>
<gene>
    <name evidence="17" type="ORF">WJX81_007453</name>
</gene>
<feature type="compositionally biased region" description="Low complexity" evidence="14">
    <location>
        <begin position="103"/>
        <end position="133"/>
    </location>
</feature>
<keyword evidence="18" id="KW-1185">Reference proteome</keyword>
<sequence length="1157" mass="118304">MGTFARSGRPQAARAQCASREVVEAQAPGCSSPGTPEGVPHEGLADAHSWAAADAAMQNGETRADAAAAANEAMLDSIGGPEVAASVGGEAAALADEAMLDSTGDAEPAADAGEAEAAGAADEAAQGSEAAADSVGVSESERSRDGTPESGLESAPSDTDAGGAERPRRTRRTLLPKVSRAARCGACHTCLNPHLKKACLQRRKEQLARLDASGEIPLLLLPQYHTMTAGAPPNSQAASGSSEPEVKKALVAGGVLAPLEAWLANAADGGKDAVLLAKKVLENLRELPIDMAALQTCSIGRTMNRLKKSGPAALREPAAALVAEWKRVVDAESGAAAASSDGAAKRDRDAQPAGRPAPPAKRARKDENTAVASNQAAGARRPGHAGARAGQQGPPARVSPPSEGTLPAPTGELAPTELDDSAMFRQSKPAPDPKPKPAGRSLRDALPQLRKAHVLQVLDAEAARQLAQERGGKGGATAAPAPVLAHGEKEPGSNAAGGGEAAPGPAAAAPATAAAPKVASADAAAAPRPAASGSAEASGRASTSWSRSMAGSGQQSTAIGGLRVTALGGSSLIGGLGMSLGSQQGLKHPGLAFALPDAAARAAAAAARIPSPPPRPPRDPVARPLRPVRFREDEALVHVRLFRKEDPASSVGTGDASDADGAAGDIADVASAHQPPPGFQTAARREHEAEAQALWQLHQPGALDEEDPDPSSGPALAAAAGPGFATRAALQAPWRVPPEILGTAFAAADAKQRAAEGEESVEAGVQAARCLRTPRADFRPDGAGMPDSPIEPPPEPSHLPPGAALNLVVLHYNPSVPVAHGQPNPNHGPGEGAYGGVPAGYGAQDAGPNGAGGAWRGGGGRGRTRVSSTPCRFFNTPGGCDRGNECRFAHTVSHAAAARARAPPAVDRTVGEQGDRAVAGEARPRASGQLRGSAVGPALALKGAVRTARVRGLRHLRSEDKDWTADRGAVGGVHAARPWRARLHPAALTWSKEALELSGLGVRGWALLPARTALWAARTSAAVVSLCTHVASSLTSFAYKYFVPWPMHWAVDVIVRSYSAVLYALSGFAKRFDEEYTPVWARAAAMYNSHKRTFHGACNGVIDTVCDLISAPSGFASRPAKPAKRDINKVWGRADCNHFGQLPAYMSWPAYFESDGD</sequence>
<dbReference type="InterPro" id="IPR035441">
    <property type="entry name" value="TFIIS/LEDGF_dom_sf"/>
</dbReference>
<accession>A0AAW1SL30</accession>
<evidence type="ECO:0000256" key="10">
    <source>
        <dbReference type="ARBA" id="ARBA00023242"/>
    </source>
</evidence>
<evidence type="ECO:0000259" key="16">
    <source>
        <dbReference type="PROSITE" id="PS51319"/>
    </source>
</evidence>
<dbReference type="SUPFAM" id="SSF47676">
    <property type="entry name" value="Conserved domain common to transcription factors TFIIS, elongin A, CRSP70"/>
    <property type="match status" value="1"/>
</dbReference>
<keyword evidence="5" id="KW-0597">Phosphoprotein</keyword>
<feature type="compositionally biased region" description="Low complexity" evidence="14">
    <location>
        <begin position="375"/>
        <end position="396"/>
    </location>
</feature>
<dbReference type="InterPro" id="IPR003617">
    <property type="entry name" value="TFIIS/CRSP70_N_sub"/>
</dbReference>
<evidence type="ECO:0000256" key="4">
    <source>
        <dbReference type="ARBA" id="ARBA00022499"/>
    </source>
</evidence>
<dbReference type="PROSITE" id="PS51319">
    <property type="entry name" value="TFIIS_N"/>
    <property type="match status" value="1"/>
</dbReference>
<feature type="region of interest" description="Disordered" evidence="14">
    <location>
        <begin position="525"/>
        <end position="556"/>
    </location>
</feature>
<evidence type="ECO:0000256" key="2">
    <source>
        <dbReference type="ARBA" id="ARBA00022330"/>
    </source>
</evidence>
<dbReference type="GO" id="GO:0005634">
    <property type="term" value="C:nucleus"/>
    <property type="evidence" value="ECO:0007669"/>
    <property type="project" value="UniProtKB-SubCell"/>
</dbReference>
<feature type="domain" description="C3H1-type" evidence="15">
    <location>
        <begin position="865"/>
        <end position="893"/>
    </location>
</feature>
<feature type="region of interest" description="Disordered" evidence="14">
    <location>
        <begin position="334"/>
        <end position="441"/>
    </location>
</feature>
<organism evidence="17 18">
    <name type="scientific">Elliptochloris bilobata</name>
    <dbReference type="NCBI Taxonomy" id="381761"/>
    <lineage>
        <taxon>Eukaryota</taxon>
        <taxon>Viridiplantae</taxon>
        <taxon>Chlorophyta</taxon>
        <taxon>core chlorophytes</taxon>
        <taxon>Trebouxiophyceae</taxon>
        <taxon>Trebouxiophyceae incertae sedis</taxon>
        <taxon>Elliptochloris clade</taxon>
        <taxon>Elliptochloris</taxon>
    </lineage>
</organism>
<evidence type="ECO:0000256" key="9">
    <source>
        <dbReference type="ARBA" id="ARBA00022843"/>
    </source>
</evidence>
<evidence type="ECO:0000256" key="14">
    <source>
        <dbReference type="SAM" id="MobiDB-lite"/>
    </source>
</evidence>
<dbReference type="GO" id="GO:0005694">
    <property type="term" value="C:chromosome"/>
    <property type="evidence" value="ECO:0007669"/>
    <property type="project" value="UniProtKB-SubCell"/>
</dbReference>
<reference evidence="17 18" key="1">
    <citation type="journal article" date="2024" name="Nat. Commun.">
        <title>Phylogenomics reveals the evolutionary origins of lichenization in chlorophyte algae.</title>
        <authorList>
            <person name="Puginier C."/>
            <person name="Libourel C."/>
            <person name="Otte J."/>
            <person name="Skaloud P."/>
            <person name="Haon M."/>
            <person name="Grisel S."/>
            <person name="Petersen M."/>
            <person name="Berrin J.G."/>
            <person name="Delaux P.M."/>
            <person name="Dal Grande F."/>
            <person name="Keller J."/>
        </authorList>
    </citation>
    <scope>NUCLEOTIDE SEQUENCE [LARGE SCALE GENOMIC DNA]</scope>
    <source>
        <strain evidence="17 18">SAG 245.80</strain>
    </source>
</reference>
<evidence type="ECO:0000313" key="18">
    <source>
        <dbReference type="Proteomes" id="UP001445335"/>
    </source>
</evidence>
<keyword evidence="3" id="KW-0488">Methylation</keyword>
<dbReference type="SMART" id="SM00356">
    <property type="entry name" value="ZnF_C3H1"/>
    <property type="match status" value="1"/>
</dbReference>
<evidence type="ECO:0000256" key="7">
    <source>
        <dbReference type="ARBA" id="ARBA00022771"/>
    </source>
</evidence>
<evidence type="ECO:0000256" key="12">
    <source>
        <dbReference type="PROSITE-ProRule" id="PRU00649"/>
    </source>
</evidence>
<evidence type="ECO:0000256" key="3">
    <source>
        <dbReference type="ARBA" id="ARBA00022481"/>
    </source>
</evidence>
<keyword evidence="9" id="KW-0832">Ubl conjugation</keyword>
<dbReference type="InterPro" id="IPR000571">
    <property type="entry name" value="Znf_CCCH"/>
</dbReference>
<evidence type="ECO:0000313" key="17">
    <source>
        <dbReference type="EMBL" id="KAK9846599.1"/>
    </source>
</evidence>
<dbReference type="SMART" id="SM00509">
    <property type="entry name" value="TFS2N"/>
    <property type="match status" value="1"/>
</dbReference>
<dbReference type="Pfam" id="PF08711">
    <property type="entry name" value="Med26"/>
    <property type="match status" value="1"/>
</dbReference>
<dbReference type="Proteomes" id="UP001445335">
    <property type="component" value="Unassembled WGS sequence"/>
</dbReference>
<name>A0AAW1SL30_9CHLO</name>
<keyword evidence="6 13" id="KW-0479">Metal-binding</keyword>
<feature type="region of interest" description="Disordered" evidence="14">
    <location>
        <begin position="899"/>
        <end position="931"/>
    </location>
</feature>
<evidence type="ECO:0000256" key="11">
    <source>
        <dbReference type="ARBA" id="ARBA00093575"/>
    </source>
</evidence>
<keyword evidence="7 13" id="KW-0863">Zinc-finger</keyword>
<feature type="region of interest" description="Disordered" evidence="14">
    <location>
        <begin position="103"/>
        <end position="175"/>
    </location>
</feature>
<proteinExistence type="predicted"/>
<dbReference type="EMBL" id="JALJOU010000001">
    <property type="protein sequence ID" value="KAK9846599.1"/>
    <property type="molecule type" value="Genomic_DNA"/>
</dbReference>
<evidence type="ECO:0000256" key="13">
    <source>
        <dbReference type="PROSITE-ProRule" id="PRU00723"/>
    </source>
</evidence>
<evidence type="ECO:0000259" key="15">
    <source>
        <dbReference type="PROSITE" id="PS50103"/>
    </source>
</evidence>
<dbReference type="InterPro" id="IPR017923">
    <property type="entry name" value="TFIIS_N"/>
</dbReference>
<evidence type="ECO:0000256" key="6">
    <source>
        <dbReference type="ARBA" id="ARBA00022723"/>
    </source>
</evidence>
<feature type="compositionally biased region" description="Low complexity" evidence="14">
    <location>
        <begin position="525"/>
        <end position="544"/>
    </location>
</feature>
<feature type="compositionally biased region" description="Polar residues" evidence="14">
    <location>
        <begin position="545"/>
        <end position="556"/>
    </location>
</feature>
<comment type="caution">
    <text evidence="17">The sequence shown here is derived from an EMBL/GenBank/DDBJ whole genome shotgun (WGS) entry which is preliminary data.</text>
</comment>
<dbReference type="Gene3D" id="1.20.930.10">
    <property type="entry name" value="Conserved domain common to transcription factors TFIIS, elongin A, CRSP70"/>
    <property type="match status" value="1"/>
</dbReference>
<feature type="region of interest" description="Disordered" evidence="14">
    <location>
        <begin position="701"/>
        <end position="720"/>
    </location>
</feature>
<feature type="region of interest" description="Disordered" evidence="14">
    <location>
        <begin position="668"/>
        <end position="687"/>
    </location>
</feature>
<evidence type="ECO:0000256" key="8">
    <source>
        <dbReference type="ARBA" id="ARBA00022833"/>
    </source>
</evidence>
<dbReference type="AlphaFoldDB" id="A0AAW1SL30"/>
<feature type="domain" description="TFIIS N-terminal" evidence="16">
    <location>
        <begin position="257"/>
        <end position="332"/>
    </location>
</feature>
<dbReference type="GO" id="GO:0008270">
    <property type="term" value="F:zinc ion binding"/>
    <property type="evidence" value="ECO:0007669"/>
    <property type="project" value="UniProtKB-KW"/>
</dbReference>
<evidence type="ECO:0000256" key="1">
    <source>
        <dbReference type="ARBA" id="ARBA00004123"/>
    </source>
</evidence>
<feature type="region of interest" description="Disordered" evidence="14">
    <location>
        <begin position="468"/>
        <end position="509"/>
    </location>
</feature>